<dbReference type="Proteomes" id="UP001139207">
    <property type="component" value="Unassembled WGS sequence"/>
</dbReference>
<evidence type="ECO:0000256" key="3">
    <source>
        <dbReference type="ARBA" id="ARBA00022692"/>
    </source>
</evidence>
<keyword evidence="3 6" id="KW-0812">Transmembrane</keyword>
<feature type="transmembrane region" description="Helical" evidence="6">
    <location>
        <begin position="101"/>
        <end position="122"/>
    </location>
</feature>
<feature type="transmembrane region" description="Helical" evidence="6">
    <location>
        <begin position="308"/>
        <end position="327"/>
    </location>
</feature>
<feature type="transmembrane region" description="Helical" evidence="6">
    <location>
        <begin position="221"/>
        <end position="244"/>
    </location>
</feature>
<keyword evidence="5 6" id="KW-0472">Membrane</keyword>
<feature type="transmembrane region" description="Helical" evidence="6">
    <location>
        <begin position="45"/>
        <end position="70"/>
    </location>
</feature>
<dbReference type="PANTHER" id="PTHR23513">
    <property type="entry name" value="INTEGRAL MEMBRANE EFFLUX PROTEIN-RELATED"/>
    <property type="match status" value="1"/>
</dbReference>
<dbReference type="InterPro" id="IPR036259">
    <property type="entry name" value="MFS_trans_sf"/>
</dbReference>
<evidence type="ECO:0000256" key="5">
    <source>
        <dbReference type="ARBA" id="ARBA00023136"/>
    </source>
</evidence>
<evidence type="ECO:0000256" key="6">
    <source>
        <dbReference type="SAM" id="Phobius"/>
    </source>
</evidence>
<feature type="transmembrane region" description="Helical" evidence="6">
    <location>
        <begin position="167"/>
        <end position="183"/>
    </location>
</feature>
<keyword evidence="4 6" id="KW-1133">Transmembrane helix</keyword>
<evidence type="ECO:0000313" key="7">
    <source>
        <dbReference type="EMBL" id="MCJ7858197.1"/>
    </source>
</evidence>
<feature type="transmembrane region" description="Helical" evidence="6">
    <location>
        <begin position="250"/>
        <end position="273"/>
    </location>
</feature>
<dbReference type="GO" id="GO:0005886">
    <property type="term" value="C:plasma membrane"/>
    <property type="evidence" value="ECO:0007669"/>
    <property type="project" value="UniProtKB-SubCell"/>
</dbReference>
<keyword evidence="8" id="KW-1185">Reference proteome</keyword>
<evidence type="ECO:0000313" key="8">
    <source>
        <dbReference type="Proteomes" id="UP001139207"/>
    </source>
</evidence>
<proteinExistence type="predicted"/>
<dbReference type="Gene3D" id="1.20.1250.20">
    <property type="entry name" value="MFS general substrate transporter like domains"/>
    <property type="match status" value="1"/>
</dbReference>
<evidence type="ECO:0000256" key="4">
    <source>
        <dbReference type="ARBA" id="ARBA00022989"/>
    </source>
</evidence>
<comment type="caution">
    <text evidence="7">The sequence shown here is derived from an EMBL/GenBank/DDBJ whole genome shotgun (WGS) entry which is preliminary data.</text>
</comment>
<feature type="transmembrane region" description="Helical" evidence="6">
    <location>
        <begin position="347"/>
        <end position="372"/>
    </location>
</feature>
<reference evidence="7" key="1">
    <citation type="submission" date="2022-04" db="EMBL/GenBank/DDBJ databases">
        <title>Corynebacterium kalidii LD5P10.</title>
        <authorList>
            <person name="Sun J.Q."/>
        </authorList>
    </citation>
    <scope>NUCLEOTIDE SEQUENCE</scope>
    <source>
        <strain evidence="7">LD5P10</strain>
    </source>
</reference>
<dbReference type="RefSeq" id="WP_244803897.1">
    <property type="nucleotide sequence ID" value="NZ_JALIEA010000011.1"/>
</dbReference>
<protein>
    <submittedName>
        <fullName evidence="7">MFS transporter</fullName>
    </submittedName>
</protein>
<comment type="subcellular location">
    <subcellularLocation>
        <location evidence="1">Cell membrane</location>
        <topology evidence="1">Multi-pass membrane protein</topology>
    </subcellularLocation>
</comment>
<gene>
    <name evidence="7" type="ORF">MUN33_05620</name>
</gene>
<keyword evidence="2" id="KW-1003">Cell membrane</keyword>
<feature type="transmembrane region" description="Helical" evidence="6">
    <location>
        <begin position="280"/>
        <end position="302"/>
    </location>
</feature>
<organism evidence="7 8">
    <name type="scientific">Corynebacterium kalidii</name>
    <dbReference type="NCBI Taxonomy" id="2931982"/>
    <lineage>
        <taxon>Bacteria</taxon>
        <taxon>Bacillati</taxon>
        <taxon>Actinomycetota</taxon>
        <taxon>Actinomycetes</taxon>
        <taxon>Mycobacteriales</taxon>
        <taxon>Corynebacteriaceae</taxon>
        <taxon>Corynebacterium</taxon>
    </lineage>
</organism>
<dbReference type="EMBL" id="JALIEA010000011">
    <property type="protein sequence ID" value="MCJ7858197.1"/>
    <property type="molecule type" value="Genomic_DNA"/>
</dbReference>
<evidence type="ECO:0000256" key="2">
    <source>
        <dbReference type="ARBA" id="ARBA00022475"/>
    </source>
</evidence>
<name>A0A9X1WKN7_9CORY</name>
<evidence type="ECO:0000256" key="1">
    <source>
        <dbReference type="ARBA" id="ARBA00004651"/>
    </source>
</evidence>
<dbReference type="SUPFAM" id="SSF103473">
    <property type="entry name" value="MFS general substrate transporter"/>
    <property type="match status" value="1"/>
</dbReference>
<accession>A0A9X1WKN7</accession>
<sequence>MATVLAHTAFRRLFCAQVTALLGTGLLTVALGLLAFDIAGDSAGAVLGTAMTIKMVAYVAVSPVTAALTARLPRKPLLVATDIVRAGVALCLPVVDQTWQIYVLIFVLQSASATFTPAFQAVIPSVLTDEDDYTRGLSLSRLAYDLESVVSPVLAAALLTVVSYNNLFLGTVAGFLGSALLVVRSRLPRVAQVPREPFLTRLTGGARLFLRVRQLRGLQGVNLTVAAVQAMVIVNTVVLVRGSMGRDDTALAVTLGVFGAGSMIVAVTVPWLLRRIADTTAMLCGAVGSLVVLALIAVVIPVAVDADAWWPLLFLWFLQGASTSLMLTPSSKIVQKNSTEATRPALFAAQFSLSHACFLVTYPVAGALGVAAGLPTTALVLVAVGAVGALWTALNWYAGQRVTV</sequence>
<dbReference type="Pfam" id="PF07690">
    <property type="entry name" value="MFS_1"/>
    <property type="match status" value="1"/>
</dbReference>
<dbReference type="CDD" id="cd06173">
    <property type="entry name" value="MFS_MefA_like"/>
    <property type="match status" value="1"/>
</dbReference>
<dbReference type="AlphaFoldDB" id="A0A9X1WKN7"/>
<dbReference type="GO" id="GO:0022857">
    <property type="term" value="F:transmembrane transporter activity"/>
    <property type="evidence" value="ECO:0007669"/>
    <property type="project" value="InterPro"/>
</dbReference>
<feature type="transmembrane region" description="Helical" evidence="6">
    <location>
        <begin position="378"/>
        <end position="398"/>
    </location>
</feature>
<dbReference type="InterPro" id="IPR011701">
    <property type="entry name" value="MFS"/>
</dbReference>
<dbReference type="PANTHER" id="PTHR23513:SF18">
    <property type="entry name" value="INTEGRAL MEMBRANE PROTEIN"/>
    <property type="match status" value="1"/>
</dbReference>